<accession>A0ACC1NLK8</accession>
<evidence type="ECO:0000313" key="1">
    <source>
        <dbReference type="EMBL" id="KAJ2980225.1"/>
    </source>
</evidence>
<organism evidence="1 2">
    <name type="scientific">Zarea fungicola</name>
    <dbReference type="NCBI Taxonomy" id="93591"/>
    <lineage>
        <taxon>Eukaryota</taxon>
        <taxon>Fungi</taxon>
        <taxon>Dikarya</taxon>
        <taxon>Ascomycota</taxon>
        <taxon>Pezizomycotina</taxon>
        <taxon>Sordariomycetes</taxon>
        <taxon>Hypocreomycetidae</taxon>
        <taxon>Hypocreales</taxon>
        <taxon>Cordycipitaceae</taxon>
        <taxon>Zarea</taxon>
    </lineage>
</organism>
<protein>
    <submittedName>
        <fullName evidence="1">Uncharacterized protein</fullName>
    </submittedName>
</protein>
<keyword evidence="2" id="KW-1185">Reference proteome</keyword>
<reference evidence="1" key="1">
    <citation type="submission" date="2022-08" db="EMBL/GenBank/DDBJ databases">
        <title>Genome Sequence of Lecanicillium fungicola.</title>
        <authorList>
            <person name="Buettner E."/>
        </authorList>
    </citation>
    <scope>NUCLEOTIDE SEQUENCE</scope>
    <source>
        <strain evidence="1">Babe33</strain>
    </source>
</reference>
<dbReference type="Proteomes" id="UP001143910">
    <property type="component" value="Unassembled WGS sequence"/>
</dbReference>
<evidence type="ECO:0000313" key="2">
    <source>
        <dbReference type="Proteomes" id="UP001143910"/>
    </source>
</evidence>
<comment type="caution">
    <text evidence="1">The sequence shown here is derived from an EMBL/GenBank/DDBJ whole genome shotgun (WGS) entry which is preliminary data.</text>
</comment>
<name>A0ACC1NLK8_9HYPO</name>
<sequence>MNQSHPFASTAYEPFTRTDASYGDPAAEKLVNPQHAATRNAMQKERRAAKAIPNAARIALRLVAEALALSVIGVQAHVAIEWNRTREMTIQDPSTGFSTRAWPADTDLWPTWTNIIAASIAAIIHTSALITLCGGLYKLRQTRYYSVFVILTSLLSVIAWVTAAVYYKVDNARGNKHWDVWSWSCSKTRFSNPHIDFKPLCIELNYSFYALVVAGAIEVVCLGLFLIIQIRERRSSYRQIAPMAGAM</sequence>
<gene>
    <name evidence="1" type="ORF">NQ176_g2769</name>
</gene>
<proteinExistence type="predicted"/>
<dbReference type="EMBL" id="JANJQO010000216">
    <property type="protein sequence ID" value="KAJ2980225.1"/>
    <property type="molecule type" value="Genomic_DNA"/>
</dbReference>